<keyword evidence="2" id="KW-1185">Reference proteome</keyword>
<name>A0A225ATY7_TALAT</name>
<dbReference type="RefSeq" id="XP_020119180.1">
    <property type="nucleotide sequence ID" value="XM_020268060.1"/>
</dbReference>
<organism evidence="1 2">
    <name type="scientific">Talaromyces atroroseus</name>
    <dbReference type="NCBI Taxonomy" id="1441469"/>
    <lineage>
        <taxon>Eukaryota</taxon>
        <taxon>Fungi</taxon>
        <taxon>Dikarya</taxon>
        <taxon>Ascomycota</taxon>
        <taxon>Pezizomycotina</taxon>
        <taxon>Eurotiomycetes</taxon>
        <taxon>Eurotiomycetidae</taxon>
        <taxon>Eurotiales</taxon>
        <taxon>Trichocomaceae</taxon>
        <taxon>Talaromyces</taxon>
        <taxon>Talaromyces sect. Trachyspermi</taxon>
    </lineage>
</organism>
<dbReference type="EMBL" id="LFMY01000008">
    <property type="protein sequence ID" value="OKL59059.1"/>
    <property type="molecule type" value="Genomic_DNA"/>
</dbReference>
<accession>A0A225ATY7</accession>
<evidence type="ECO:0000313" key="2">
    <source>
        <dbReference type="Proteomes" id="UP000214365"/>
    </source>
</evidence>
<sequence length="193" mass="22115">MDSTSKRVGNGGGLSILDQLKAIQEKVSSQIAILDQKIADQDQKIANYEEDLLFIRACELEQATEDFDQSARTVRNKIVHGRNVLMDIRALHFLHKTDPKRFQSASEGFFKLYDLRFEDEARIFAAPDVIKRTLNIRGNVKHLEFWKRSPNADGLIELCDGIIDKWQLSLKSGLVYPAETINQEYAKLREAYD</sequence>
<dbReference type="AlphaFoldDB" id="A0A225ATY7"/>
<proteinExistence type="predicted"/>
<dbReference type="OrthoDB" id="10654112at2759"/>
<gene>
    <name evidence="1" type="ORF">UA08_05756</name>
</gene>
<protein>
    <submittedName>
        <fullName evidence="1">Uncharacterized protein</fullName>
    </submittedName>
</protein>
<dbReference type="Proteomes" id="UP000214365">
    <property type="component" value="Unassembled WGS sequence"/>
</dbReference>
<dbReference type="GeneID" id="31005512"/>
<comment type="caution">
    <text evidence="1">The sequence shown here is derived from an EMBL/GenBank/DDBJ whole genome shotgun (WGS) entry which is preliminary data.</text>
</comment>
<reference evidence="1 2" key="1">
    <citation type="submission" date="2015-06" db="EMBL/GenBank/DDBJ databases">
        <title>Talaromyces atroroseus IBT 11181 draft genome.</title>
        <authorList>
            <person name="Rasmussen K.B."/>
            <person name="Rasmussen S."/>
            <person name="Petersen B."/>
            <person name="Sicheritz-Ponten T."/>
            <person name="Mortensen U.H."/>
            <person name="Thrane U."/>
        </authorList>
    </citation>
    <scope>NUCLEOTIDE SEQUENCE [LARGE SCALE GENOMIC DNA]</scope>
    <source>
        <strain evidence="1 2">IBT 11181</strain>
    </source>
</reference>
<evidence type="ECO:0000313" key="1">
    <source>
        <dbReference type="EMBL" id="OKL59059.1"/>
    </source>
</evidence>